<dbReference type="InterPro" id="IPR016181">
    <property type="entry name" value="Acyl_CoA_acyltransferase"/>
</dbReference>
<sequence length="95" mass="10636">MVSDIEVRDNPAQHRFELLVDGSVAGLAAYRLREGAIVITHSEVNREFRGQGLGNELAQRTLELLRSRGDKVVPVCPFFAKYVVEHPTYDDIIVA</sequence>
<comment type="caution">
    <text evidence="3">The sequence shown here is derived from an EMBL/GenBank/DDBJ whole genome shotgun (WGS) entry which is preliminary data.</text>
</comment>
<keyword evidence="4" id="KW-1185">Reference proteome</keyword>
<dbReference type="InterPro" id="IPR031165">
    <property type="entry name" value="GNAT_YJDJ"/>
</dbReference>
<accession>A0A919NFB5</accession>
<evidence type="ECO:0008006" key="5">
    <source>
        <dbReference type="Google" id="ProtNLM"/>
    </source>
</evidence>
<evidence type="ECO:0000313" key="3">
    <source>
        <dbReference type="EMBL" id="GIF17559.1"/>
    </source>
</evidence>
<gene>
    <name evidence="3" type="ORF">Ate02nite_02890</name>
</gene>
<dbReference type="PANTHER" id="PTHR31435">
    <property type="entry name" value="PROTEIN NATD1"/>
    <property type="match status" value="1"/>
</dbReference>
<dbReference type="CDD" id="cd04301">
    <property type="entry name" value="NAT_SF"/>
    <property type="match status" value="1"/>
</dbReference>
<dbReference type="Proteomes" id="UP000623608">
    <property type="component" value="Unassembled WGS sequence"/>
</dbReference>
<dbReference type="Gene3D" id="3.40.630.30">
    <property type="match status" value="1"/>
</dbReference>
<protein>
    <recommendedName>
        <fullName evidence="5">N-acetyltransferase domain-containing protein</fullName>
    </recommendedName>
</protein>
<dbReference type="Pfam" id="PF14542">
    <property type="entry name" value="Acetyltransf_CG"/>
    <property type="match status" value="1"/>
</dbReference>
<reference evidence="3" key="1">
    <citation type="submission" date="2021-01" db="EMBL/GenBank/DDBJ databases">
        <title>Whole genome shotgun sequence of Actinoplanes tereljensis NBRC 105297.</title>
        <authorList>
            <person name="Komaki H."/>
            <person name="Tamura T."/>
        </authorList>
    </citation>
    <scope>NUCLEOTIDE SEQUENCE</scope>
    <source>
        <strain evidence="3">NBRC 105297</strain>
    </source>
</reference>
<feature type="domain" description="N-acetyltransferase" evidence="1">
    <location>
        <begin position="1"/>
        <end position="95"/>
    </location>
</feature>
<evidence type="ECO:0000259" key="2">
    <source>
        <dbReference type="PROSITE" id="PS51729"/>
    </source>
</evidence>
<dbReference type="SUPFAM" id="SSF55729">
    <property type="entry name" value="Acyl-CoA N-acyltransferases (Nat)"/>
    <property type="match status" value="1"/>
</dbReference>
<organism evidence="3 4">
    <name type="scientific">Paractinoplanes tereljensis</name>
    <dbReference type="NCBI Taxonomy" id="571912"/>
    <lineage>
        <taxon>Bacteria</taxon>
        <taxon>Bacillati</taxon>
        <taxon>Actinomycetota</taxon>
        <taxon>Actinomycetes</taxon>
        <taxon>Micromonosporales</taxon>
        <taxon>Micromonosporaceae</taxon>
        <taxon>Paractinoplanes</taxon>
    </lineage>
</organism>
<dbReference type="InterPro" id="IPR045057">
    <property type="entry name" value="Gcn5-rel_NAT"/>
</dbReference>
<name>A0A919NFB5_9ACTN</name>
<evidence type="ECO:0000259" key="1">
    <source>
        <dbReference type="PROSITE" id="PS51186"/>
    </source>
</evidence>
<dbReference type="PANTHER" id="PTHR31435:SF10">
    <property type="entry name" value="BSR4717 PROTEIN"/>
    <property type="match status" value="1"/>
</dbReference>
<dbReference type="AlphaFoldDB" id="A0A919NFB5"/>
<dbReference type="PROSITE" id="PS51186">
    <property type="entry name" value="GNAT"/>
    <property type="match status" value="1"/>
</dbReference>
<dbReference type="InterPro" id="IPR000182">
    <property type="entry name" value="GNAT_dom"/>
</dbReference>
<dbReference type="GO" id="GO:0016747">
    <property type="term" value="F:acyltransferase activity, transferring groups other than amino-acyl groups"/>
    <property type="evidence" value="ECO:0007669"/>
    <property type="project" value="InterPro"/>
</dbReference>
<proteinExistence type="predicted"/>
<dbReference type="EMBL" id="BOMY01000002">
    <property type="protein sequence ID" value="GIF17559.1"/>
    <property type="molecule type" value="Genomic_DNA"/>
</dbReference>
<feature type="domain" description="N-acetyltransferase" evidence="2">
    <location>
        <begin position="8"/>
        <end position="94"/>
    </location>
</feature>
<dbReference type="PROSITE" id="PS51729">
    <property type="entry name" value="GNAT_YJDJ"/>
    <property type="match status" value="1"/>
</dbReference>
<evidence type="ECO:0000313" key="4">
    <source>
        <dbReference type="Proteomes" id="UP000623608"/>
    </source>
</evidence>